<dbReference type="HAMAP" id="MF_02207">
    <property type="entry name" value="MreB"/>
    <property type="match status" value="1"/>
</dbReference>
<name>A0A059Y130_9BACT</name>
<evidence type="ECO:0000256" key="5">
    <source>
        <dbReference type="ARBA" id="ARBA00023458"/>
    </source>
</evidence>
<dbReference type="PANTHER" id="PTHR42749:SF1">
    <property type="entry name" value="CELL SHAPE-DETERMINING PROTEIN MREB"/>
    <property type="match status" value="1"/>
</dbReference>
<dbReference type="NCBIfam" id="NF010539">
    <property type="entry name" value="PRK13927.1"/>
    <property type="match status" value="1"/>
</dbReference>
<gene>
    <name evidence="6" type="primary">mreB</name>
    <name evidence="7" type="ORF">Y981_12305</name>
</gene>
<evidence type="ECO:0000256" key="1">
    <source>
        <dbReference type="ARBA" id="ARBA00022490"/>
    </source>
</evidence>
<feature type="binding site" evidence="6">
    <location>
        <begin position="165"/>
        <end position="167"/>
    </location>
    <ligand>
        <name>ATP</name>
        <dbReference type="ChEBI" id="CHEBI:30616"/>
    </ligand>
</feature>
<comment type="caution">
    <text evidence="6">Lacks conserved residue(s) required for the propagation of feature annotation.</text>
</comment>
<dbReference type="EMBL" id="CP007243">
    <property type="protein sequence ID" value="AIA31236.1"/>
    <property type="molecule type" value="Genomic_DNA"/>
</dbReference>
<evidence type="ECO:0000256" key="2">
    <source>
        <dbReference type="ARBA" id="ARBA00022741"/>
    </source>
</evidence>
<dbReference type="SUPFAM" id="SSF53067">
    <property type="entry name" value="Actin-like ATPase domain"/>
    <property type="match status" value="2"/>
</dbReference>
<dbReference type="GO" id="GO:0008360">
    <property type="term" value="P:regulation of cell shape"/>
    <property type="evidence" value="ECO:0007669"/>
    <property type="project" value="UniProtKB-UniRule"/>
</dbReference>
<proteinExistence type="inferred from homology"/>
<comment type="similarity">
    <text evidence="5 6">Belongs to the FtsA/MreB family.</text>
</comment>
<protein>
    <recommendedName>
        <fullName evidence="6">Cell shape-determining protein MreB</fullName>
    </recommendedName>
</protein>
<reference evidence="8" key="1">
    <citation type="submission" date="2014-02" db="EMBL/GenBank/DDBJ databases">
        <title>Complete genome sequence and comparative genomic analysis of the nitrogen-fixing bacterium Leptospirillum ferriphilum YSK.</title>
        <authorList>
            <person name="Guo X."/>
            <person name="Yin H."/>
            <person name="Liang Y."/>
            <person name="Hu Q."/>
            <person name="Ma L."/>
            <person name="Xiao Y."/>
            <person name="Zhang X."/>
            <person name="Qiu G."/>
            <person name="Liu X."/>
        </authorList>
    </citation>
    <scope>NUCLEOTIDE SEQUENCE [LARGE SCALE GENOMIC DNA]</scope>
    <source>
        <strain evidence="8">YSK</strain>
    </source>
</reference>
<keyword evidence="4 6" id="KW-0133">Cell shape</keyword>
<evidence type="ECO:0000313" key="7">
    <source>
        <dbReference type="EMBL" id="AIA31236.1"/>
    </source>
</evidence>
<keyword evidence="1 6" id="KW-0963">Cytoplasm</keyword>
<dbReference type="InterPro" id="IPR043129">
    <property type="entry name" value="ATPase_NBD"/>
</dbReference>
<accession>A0A059Y130</accession>
<evidence type="ECO:0000256" key="3">
    <source>
        <dbReference type="ARBA" id="ARBA00022840"/>
    </source>
</evidence>
<feature type="binding site" evidence="6">
    <location>
        <begin position="213"/>
        <end position="216"/>
    </location>
    <ligand>
        <name>ATP</name>
        <dbReference type="ChEBI" id="CHEBI:30616"/>
    </ligand>
</feature>
<dbReference type="AlphaFoldDB" id="A0A059Y130"/>
<evidence type="ECO:0000256" key="4">
    <source>
        <dbReference type="ARBA" id="ARBA00022960"/>
    </source>
</evidence>
<dbReference type="Pfam" id="PF06723">
    <property type="entry name" value="MreB_Mbl"/>
    <property type="match status" value="1"/>
</dbReference>
<reference evidence="7 8" key="2">
    <citation type="journal article" date="2015" name="Biomed. Res. Int.">
        <title>Effects of Arsenite Resistance on the Growth and Functional Gene Expression of Leptospirillum ferriphilum and Acidithiobacillus thiooxidans in Pure Culture and Coculture.</title>
        <authorList>
            <person name="Jiang H."/>
            <person name="Liang Y."/>
            <person name="Yin H."/>
            <person name="Xiao Y."/>
            <person name="Guo X."/>
            <person name="Xu Y."/>
            <person name="Hu Q."/>
            <person name="Liu H."/>
            <person name="Liu X."/>
        </authorList>
    </citation>
    <scope>NUCLEOTIDE SEQUENCE [LARGE SCALE GENOMIC DNA]</scope>
    <source>
        <strain evidence="7 8">YSK</strain>
    </source>
</reference>
<sequence length="343" mass="37287">MSLLASLFGFLSQDLAIDLGTANTLVYVRGKGIVINEPSIVAIDQKTDQILAIGHEAKKMLGRTPGNIVAVRPMRNGVIDNPDVTQQMLSYFINQVHQRSTFVRPRMVVCIPSRISQVEQRAVKDSARLAGAREVYLIEEPLAAAIGAGLPIMEPSGNMVIDIGGGTTDIAVISLGGIVYSESIKVAGDQMDEDIIHYIRKKHNLLIGDAMGERIKMEVGSACAQSEPRSMVIKGRDLVHGLPKTLKVTEEEIREALSDTIARIIQTIQKTLENTPPELSADIIDRGIVLTGGGSMLRGLDMRIRDEIHLPIVTVDNPLTTVVMGTGKTLEELDVLKKVSIRD</sequence>
<dbReference type="InterPro" id="IPR056546">
    <property type="entry name" value="MreB_MamK-like"/>
</dbReference>
<evidence type="ECO:0000256" key="6">
    <source>
        <dbReference type="HAMAP-Rule" id="MF_02207"/>
    </source>
</evidence>
<dbReference type="NCBIfam" id="TIGR00904">
    <property type="entry name" value="mreB"/>
    <property type="match status" value="1"/>
</dbReference>
<dbReference type="PRINTS" id="PR01652">
    <property type="entry name" value="SHAPEPROTEIN"/>
</dbReference>
<comment type="function">
    <text evidence="6">Forms membrane-associated dynamic filaments that are essential for cell shape determination. Acts by regulating cell wall synthesis and cell elongation, and thus cell shape. A feedback loop between cell geometry and MreB localization may maintain elongated cell shape by targeting cell wall growth to regions of negative cell wall curvature.</text>
</comment>
<dbReference type="RefSeq" id="WP_014962061.1">
    <property type="nucleotide sequence ID" value="NZ_CP007243.1"/>
</dbReference>
<dbReference type="Proteomes" id="UP000027059">
    <property type="component" value="Chromosome"/>
</dbReference>
<keyword evidence="3 6" id="KW-0067">ATP-binding</keyword>
<dbReference type="Gene3D" id="3.30.420.40">
    <property type="match status" value="2"/>
</dbReference>
<comment type="subunit">
    <text evidence="6">Forms polymers.</text>
</comment>
<comment type="subcellular location">
    <subcellularLocation>
        <location evidence="6">Cytoplasm</location>
    </subcellularLocation>
    <text evidence="6">Membrane-associated.</text>
</comment>
<keyword evidence="8" id="KW-1185">Reference proteome</keyword>
<organism evidence="7 8">
    <name type="scientific">Leptospirillum ferriphilum YSK</name>
    <dbReference type="NCBI Taxonomy" id="1441628"/>
    <lineage>
        <taxon>Bacteria</taxon>
        <taxon>Pseudomonadati</taxon>
        <taxon>Nitrospirota</taxon>
        <taxon>Nitrospiria</taxon>
        <taxon>Nitrospirales</taxon>
        <taxon>Nitrospiraceae</taxon>
        <taxon>Leptospirillum</taxon>
    </lineage>
</organism>
<dbReference type="PANTHER" id="PTHR42749">
    <property type="entry name" value="CELL SHAPE-DETERMINING PROTEIN MREB"/>
    <property type="match status" value="1"/>
</dbReference>
<feature type="binding site" evidence="6">
    <location>
        <begin position="21"/>
        <end position="23"/>
    </location>
    <ligand>
        <name>ATP</name>
        <dbReference type="ChEBI" id="CHEBI:30616"/>
    </ligand>
</feature>
<dbReference type="GO" id="GO:0000902">
    <property type="term" value="P:cell morphogenesis"/>
    <property type="evidence" value="ECO:0007669"/>
    <property type="project" value="InterPro"/>
</dbReference>
<dbReference type="HOGENOM" id="CLU_052037_0_0_0"/>
<dbReference type="CDD" id="cd10225">
    <property type="entry name" value="ASKHA_NBD_MreB-like"/>
    <property type="match status" value="1"/>
</dbReference>
<dbReference type="GO" id="GO:0005524">
    <property type="term" value="F:ATP binding"/>
    <property type="evidence" value="ECO:0007669"/>
    <property type="project" value="UniProtKB-KW"/>
</dbReference>
<evidence type="ECO:0000313" key="8">
    <source>
        <dbReference type="Proteomes" id="UP000027059"/>
    </source>
</evidence>
<keyword evidence="2 6" id="KW-0547">Nucleotide-binding</keyword>
<dbReference type="InterPro" id="IPR004753">
    <property type="entry name" value="MreB"/>
</dbReference>
<dbReference type="KEGG" id="lfp:Y981_12305"/>
<dbReference type="GO" id="GO:0005737">
    <property type="term" value="C:cytoplasm"/>
    <property type="evidence" value="ECO:0007669"/>
    <property type="project" value="UniProtKB-SubCell"/>
</dbReference>